<dbReference type="EMBL" id="JAPFGC010000002">
    <property type="protein sequence ID" value="MDA0176407.1"/>
    <property type="molecule type" value="Genomic_DNA"/>
</dbReference>
<dbReference type="Gene3D" id="2.60.40.60">
    <property type="entry name" value="Cadherins"/>
    <property type="match status" value="1"/>
</dbReference>
<dbReference type="InterPro" id="IPR015919">
    <property type="entry name" value="Cadherin-like_sf"/>
</dbReference>
<feature type="signal peptide" evidence="1">
    <location>
        <begin position="1"/>
        <end position="24"/>
    </location>
</feature>
<protein>
    <submittedName>
        <fullName evidence="3">DUF1566 domain-containing protein</fullName>
    </submittedName>
</protein>
<feature type="domain" description="Cadherin" evidence="2">
    <location>
        <begin position="34"/>
        <end position="136"/>
    </location>
</feature>
<accession>A0ABT4RX59</accession>
<dbReference type="SUPFAM" id="SSF49313">
    <property type="entry name" value="Cadherin-like"/>
    <property type="match status" value="1"/>
</dbReference>
<sequence>MKNVFKFTKTLVLATLLFSFSCSSDDDGGTVVINLQNLEVSIDENPNNGDIVGTVQSNSNSSLNFSITSQTPAGALAINANTGELTVADASLFDYEANTMITAIVAADEASNQATVTINLTNINEIGDYNHGGIVFWIDPTDNSKGLVCAVTDQSSGIRWHDTVQPTITETTSTSIQAGSTNTDLIIASLGSNFAAGVARSYNGGGFNDWFLPSVDELKEMSYNRAEIDATAANNSGTALIAEPATVSNGYWSSSQQSNGGSVYLVNLLQAGENGAYATNFASVRAVRAFN</sequence>
<evidence type="ECO:0000256" key="1">
    <source>
        <dbReference type="SAM" id="SignalP"/>
    </source>
</evidence>
<evidence type="ECO:0000259" key="2">
    <source>
        <dbReference type="PROSITE" id="PS50268"/>
    </source>
</evidence>
<evidence type="ECO:0000313" key="3">
    <source>
        <dbReference type="EMBL" id="MDA0176407.1"/>
    </source>
</evidence>
<organism evidence="3 4">
    <name type="scientific">Mesoflavibacter profundi</name>
    <dbReference type="NCBI Taxonomy" id="2708110"/>
    <lineage>
        <taxon>Bacteria</taxon>
        <taxon>Pseudomonadati</taxon>
        <taxon>Bacteroidota</taxon>
        <taxon>Flavobacteriia</taxon>
        <taxon>Flavobacteriales</taxon>
        <taxon>Flavobacteriaceae</taxon>
        <taxon>Mesoflavibacter</taxon>
    </lineage>
</organism>
<comment type="caution">
    <text evidence="3">The sequence shown here is derived from an EMBL/GenBank/DDBJ whole genome shotgun (WGS) entry which is preliminary data.</text>
</comment>
<dbReference type="InterPro" id="IPR002126">
    <property type="entry name" value="Cadherin-like_dom"/>
</dbReference>
<evidence type="ECO:0000313" key="4">
    <source>
        <dbReference type="Proteomes" id="UP001149142"/>
    </source>
</evidence>
<dbReference type="InterPro" id="IPR011460">
    <property type="entry name" value="Lcl_C"/>
</dbReference>
<dbReference type="PROSITE" id="PS50268">
    <property type="entry name" value="CADHERIN_2"/>
    <property type="match status" value="1"/>
</dbReference>
<feature type="chain" id="PRO_5046901563" evidence="1">
    <location>
        <begin position="25"/>
        <end position="291"/>
    </location>
</feature>
<gene>
    <name evidence="3" type="ORF">OOZ35_02755</name>
</gene>
<dbReference type="RefSeq" id="WP_270005034.1">
    <property type="nucleotide sequence ID" value="NZ_JAPFGC010000002.1"/>
</dbReference>
<name>A0ABT4RX59_9FLAO</name>
<dbReference type="Proteomes" id="UP001149142">
    <property type="component" value="Unassembled WGS sequence"/>
</dbReference>
<proteinExistence type="predicted"/>
<keyword evidence="4" id="KW-1185">Reference proteome</keyword>
<reference evidence="3" key="1">
    <citation type="submission" date="2022-11" db="EMBL/GenBank/DDBJ databases">
        <title>Refractory cell wall polysaccharides provide important carbon source for microbial heterotrophs in the hadal ocean.</title>
        <authorList>
            <person name="Zhu X."/>
        </authorList>
    </citation>
    <scope>NUCLEOTIDE SEQUENCE</scope>
    <source>
        <strain evidence="3">MTRN7</strain>
    </source>
</reference>
<dbReference type="Pfam" id="PF07603">
    <property type="entry name" value="Lcl_C"/>
    <property type="match status" value="1"/>
</dbReference>
<keyword evidence="1" id="KW-0732">Signal</keyword>
<dbReference type="PROSITE" id="PS51257">
    <property type="entry name" value="PROKAR_LIPOPROTEIN"/>
    <property type="match status" value="1"/>
</dbReference>
<dbReference type="CDD" id="cd11304">
    <property type="entry name" value="Cadherin_repeat"/>
    <property type="match status" value="1"/>
</dbReference>